<sequence>VHSNVQWLRRGRLFCSGRQPSPVRLSPAAAFRAVELRSRSYFPVPKSFWPSLWRALEPPLLTAIADFCRWNFATCCPSASVFNSSDGGSGGNASILASRRPPPGRQRHKRLGHWRADGSAWWRPILPRPSSARQRQRRQRSGFAKFPQFPSTYRQFDC</sequence>
<proteinExistence type="predicted"/>
<reference evidence="3" key="1">
    <citation type="submission" date="2016-11" db="UniProtKB">
        <authorList>
            <consortium name="WormBaseParasite"/>
        </authorList>
    </citation>
    <scope>IDENTIFICATION</scope>
</reference>
<evidence type="ECO:0000313" key="3">
    <source>
        <dbReference type="WBParaSite" id="maker-unitig_39960-snap-gene-0.1-mRNA-1"/>
    </source>
</evidence>
<organism evidence="2 3">
    <name type="scientific">Macrostomum lignano</name>
    <dbReference type="NCBI Taxonomy" id="282301"/>
    <lineage>
        <taxon>Eukaryota</taxon>
        <taxon>Metazoa</taxon>
        <taxon>Spiralia</taxon>
        <taxon>Lophotrochozoa</taxon>
        <taxon>Platyhelminthes</taxon>
        <taxon>Rhabditophora</taxon>
        <taxon>Macrostomorpha</taxon>
        <taxon>Macrostomida</taxon>
        <taxon>Macrostomidae</taxon>
        <taxon>Macrostomum</taxon>
    </lineage>
</organism>
<dbReference type="AlphaFoldDB" id="A0A1I8FNC1"/>
<evidence type="ECO:0000256" key="1">
    <source>
        <dbReference type="SAM" id="MobiDB-lite"/>
    </source>
</evidence>
<keyword evidence="2" id="KW-1185">Reference proteome</keyword>
<name>A0A1I8FNC1_9PLAT</name>
<accession>A0A1I8FNC1</accession>
<dbReference type="WBParaSite" id="maker-unitig_39960-snap-gene-0.1-mRNA-1">
    <property type="protein sequence ID" value="maker-unitig_39960-snap-gene-0.1-mRNA-1"/>
    <property type="gene ID" value="maker-unitig_39960-snap-gene-0.1"/>
</dbReference>
<dbReference type="Proteomes" id="UP000095280">
    <property type="component" value="Unplaced"/>
</dbReference>
<evidence type="ECO:0000313" key="2">
    <source>
        <dbReference type="Proteomes" id="UP000095280"/>
    </source>
</evidence>
<protein>
    <submittedName>
        <fullName evidence="3">Myotubularin phosphatase domain-containing protein</fullName>
    </submittedName>
</protein>
<feature type="region of interest" description="Disordered" evidence="1">
    <location>
        <begin position="85"/>
        <end position="110"/>
    </location>
</feature>